<dbReference type="EMBL" id="UOFE01000049">
    <property type="protein sequence ID" value="VAW55623.1"/>
    <property type="molecule type" value="Genomic_DNA"/>
</dbReference>
<protein>
    <recommendedName>
        <fullName evidence="1">Rhodanese domain-containing protein</fullName>
    </recommendedName>
</protein>
<dbReference type="SUPFAM" id="SSF52821">
    <property type="entry name" value="Rhodanese/Cell cycle control phosphatase"/>
    <property type="match status" value="1"/>
</dbReference>
<gene>
    <name evidence="2" type="ORF">MNBD_GAMMA05-2187</name>
</gene>
<dbReference type="PROSITE" id="PS50206">
    <property type="entry name" value="RHODANESE_3"/>
    <property type="match status" value="1"/>
</dbReference>
<dbReference type="InterPro" id="IPR001763">
    <property type="entry name" value="Rhodanese-like_dom"/>
</dbReference>
<name>A0A3B0WT66_9ZZZZ</name>
<evidence type="ECO:0000259" key="1">
    <source>
        <dbReference type="PROSITE" id="PS50206"/>
    </source>
</evidence>
<proteinExistence type="predicted"/>
<sequence length="146" mass="16393">MTRLPSTPTAQTILLLCLLFTFNTSFSEDYTSPDNIEGSTKIDAETLIKLAQDYDDLVIIDSRIKSDRRQGFIAGSVSLPDTDTNCITLPPLIDNKATPAVFYCNGPKCRRSDRAIATATTCGYKNLYWFRGGFEEWKEKSYLISK</sequence>
<dbReference type="InterPro" id="IPR036873">
    <property type="entry name" value="Rhodanese-like_dom_sf"/>
</dbReference>
<dbReference type="Pfam" id="PF00581">
    <property type="entry name" value="Rhodanese"/>
    <property type="match status" value="1"/>
</dbReference>
<dbReference type="SMART" id="SM00450">
    <property type="entry name" value="RHOD"/>
    <property type="match status" value="1"/>
</dbReference>
<dbReference type="CDD" id="cd00158">
    <property type="entry name" value="RHOD"/>
    <property type="match status" value="1"/>
</dbReference>
<feature type="domain" description="Rhodanese" evidence="1">
    <location>
        <begin position="53"/>
        <end position="146"/>
    </location>
</feature>
<evidence type="ECO:0000313" key="2">
    <source>
        <dbReference type="EMBL" id="VAW55623.1"/>
    </source>
</evidence>
<accession>A0A3B0WT66</accession>
<organism evidence="2">
    <name type="scientific">hydrothermal vent metagenome</name>
    <dbReference type="NCBI Taxonomy" id="652676"/>
    <lineage>
        <taxon>unclassified sequences</taxon>
        <taxon>metagenomes</taxon>
        <taxon>ecological metagenomes</taxon>
    </lineage>
</organism>
<reference evidence="2" key="1">
    <citation type="submission" date="2018-06" db="EMBL/GenBank/DDBJ databases">
        <authorList>
            <person name="Zhirakovskaya E."/>
        </authorList>
    </citation>
    <scope>NUCLEOTIDE SEQUENCE</scope>
</reference>
<dbReference type="Gene3D" id="3.40.250.10">
    <property type="entry name" value="Rhodanese-like domain"/>
    <property type="match status" value="1"/>
</dbReference>
<dbReference type="AlphaFoldDB" id="A0A3B0WT66"/>